<dbReference type="SUPFAM" id="SSF53254">
    <property type="entry name" value="Phosphoglycerate mutase-like"/>
    <property type="match status" value="1"/>
</dbReference>
<dbReference type="Pfam" id="PF00300">
    <property type="entry name" value="His_Phos_1"/>
    <property type="match status" value="1"/>
</dbReference>
<dbReference type="Proteomes" id="UP000809789">
    <property type="component" value="Unassembled WGS sequence"/>
</dbReference>
<evidence type="ECO:0000313" key="1">
    <source>
        <dbReference type="EMBL" id="KAG8625673.1"/>
    </source>
</evidence>
<dbReference type="Gene3D" id="3.40.50.1240">
    <property type="entry name" value="Phosphoglycerate mutase-like"/>
    <property type="match status" value="1"/>
</dbReference>
<dbReference type="OrthoDB" id="4818801at2759"/>
<organism evidence="1 2">
    <name type="scientific">Elsinoe batatas</name>
    <dbReference type="NCBI Taxonomy" id="2601811"/>
    <lineage>
        <taxon>Eukaryota</taxon>
        <taxon>Fungi</taxon>
        <taxon>Dikarya</taxon>
        <taxon>Ascomycota</taxon>
        <taxon>Pezizomycotina</taxon>
        <taxon>Dothideomycetes</taxon>
        <taxon>Dothideomycetidae</taxon>
        <taxon>Myriangiales</taxon>
        <taxon>Elsinoaceae</taxon>
        <taxon>Elsinoe</taxon>
    </lineage>
</organism>
<dbReference type="EMBL" id="JAESVG020000007">
    <property type="protein sequence ID" value="KAG8625673.1"/>
    <property type="molecule type" value="Genomic_DNA"/>
</dbReference>
<dbReference type="InterPro" id="IPR013078">
    <property type="entry name" value="His_Pase_superF_clade-1"/>
</dbReference>
<sequence length="66" mass="7096">MNGSGNGNVILVAHGLILRALVKRWLGYPLDLKLEMMLSPGGIGVLSYKNHDIDEPALFIGLSLPP</sequence>
<comment type="caution">
    <text evidence="1">The sequence shown here is derived from an EMBL/GenBank/DDBJ whole genome shotgun (WGS) entry which is preliminary data.</text>
</comment>
<reference evidence="1" key="1">
    <citation type="submission" date="2021-07" db="EMBL/GenBank/DDBJ databases">
        <title>Elsinoe batatas strain:CRI-CJ2 Genome sequencing and assembly.</title>
        <authorList>
            <person name="Huang L."/>
        </authorList>
    </citation>
    <scope>NUCLEOTIDE SEQUENCE</scope>
    <source>
        <strain evidence="1">CRI-CJ2</strain>
    </source>
</reference>
<keyword evidence="2" id="KW-1185">Reference proteome</keyword>
<name>A0A8K0L4L0_9PEZI</name>
<evidence type="ECO:0000313" key="2">
    <source>
        <dbReference type="Proteomes" id="UP000809789"/>
    </source>
</evidence>
<gene>
    <name evidence="1" type="ORF">KVT40_006074</name>
</gene>
<evidence type="ECO:0008006" key="3">
    <source>
        <dbReference type="Google" id="ProtNLM"/>
    </source>
</evidence>
<proteinExistence type="predicted"/>
<accession>A0A8K0L4L0</accession>
<dbReference type="InterPro" id="IPR029033">
    <property type="entry name" value="His_PPase_superfam"/>
</dbReference>
<protein>
    <recommendedName>
        <fullName evidence="3">Phosphoglycerate mutase</fullName>
    </recommendedName>
</protein>
<dbReference type="AlphaFoldDB" id="A0A8K0L4L0"/>